<comment type="caution">
    <text evidence="2">The sequence shown here is derived from an EMBL/GenBank/DDBJ whole genome shotgun (WGS) entry which is preliminary data.</text>
</comment>
<accession>A0ABP9J6Q4</accession>
<dbReference type="Proteomes" id="UP001501759">
    <property type="component" value="Unassembled WGS sequence"/>
</dbReference>
<reference evidence="3" key="1">
    <citation type="journal article" date="2019" name="Int. J. Syst. Evol. Microbiol.">
        <title>The Global Catalogue of Microorganisms (GCM) 10K type strain sequencing project: providing services to taxonomists for standard genome sequencing and annotation.</title>
        <authorList>
            <consortium name="The Broad Institute Genomics Platform"/>
            <consortium name="The Broad Institute Genome Sequencing Center for Infectious Disease"/>
            <person name="Wu L."/>
            <person name="Ma J."/>
        </authorList>
    </citation>
    <scope>NUCLEOTIDE SEQUENCE [LARGE SCALE GENOMIC DNA]</scope>
    <source>
        <strain evidence="3">JCM 18409</strain>
    </source>
</reference>
<gene>
    <name evidence="2" type="ORF">GCM10023335_50680</name>
</gene>
<feature type="region of interest" description="Disordered" evidence="1">
    <location>
        <begin position="59"/>
        <end position="84"/>
    </location>
</feature>
<organism evidence="2 3">
    <name type="scientific">Streptomyces siamensis</name>
    <dbReference type="NCBI Taxonomy" id="1274986"/>
    <lineage>
        <taxon>Bacteria</taxon>
        <taxon>Bacillati</taxon>
        <taxon>Actinomycetota</taxon>
        <taxon>Actinomycetes</taxon>
        <taxon>Kitasatosporales</taxon>
        <taxon>Streptomycetaceae</taxon>
        <taxon>Streptomyces</taxon>
    </lineage>
</organism>
<keyword evidence="3" id="KW-1185">Reference proteome</keyword>
<sequence>MPLTGPEARISDPCVGLLFSPCSEQPFLTVVATAGGRGGELALRRHVAGLLPRRTCCGRGGKSVGRADDRADSFRSTVTPPEEVRPMTAGSAWVLPLALAVTVGPST</sequence>
<dbReference type="EMBL" id="BAABKB010000021">
    <property type="protein sequence ID" value="GAA5020670.1"/>
    <property type="molecule type" value="Genomic_DNA"/>
</dbReference>
<name>A0ABP9J6Q4_9ACTN</name>
<evidence type="ECO:0000313" key="2">
    <source>
        <dbReference type="EMBL" id="GAA5020670.1"/>
    </source>
</evidence>
<proteinExistence type="predicted"/>
<evidence type="ECO:0000313" key="3">
    <source>
        <dbReference type="Proteomes" id="UP001501759"/>
    </source>
</evidence>
<evidence type="ECO:0000256" key="1">
    <source>
        <dbReference type="SAM" id="MobiDB-lite"/>
    </source>
</evidence>
<protein>
    <submittedName>
        <fullName evidence="2">Uncharacterized protein</fullName>
    </submittedName>
</protein>